<feature type="modified residue" description="Phosphohistidine" evidence="21">
    <location>
        <position position="1080"/>
    </location>
</feature>
<dbReference type="Pfam" id="PF00072">
    <property type="entry name" value="Response_reg"/>
    <property type="match status" value="1"/>
</dbReference>
<organism evidence="27 28">
    <name type="scientific">Natranaerovirga pectinivora</name>
    <dbReference type="NCBI Taxonomy" id="682400"/>
    <lineage>
        <taxon>Bacteria</taxon>
        <taxon>Bacillati</taxon>
        <taxon>Bacillota</taxon>
        <taxon>Clostridia</taxon>
        <taxon>Lachnospirales</taxon>
        <taxon>Natranaerovirgaceae</taxon>
        <taxon>Natranaerovirga</taxon>
    </lineage>
</organism>
<evidence type="ECO:0000256" key="11">
    <source>
        <dbReference type="ARBA" id="ARBA00022777"/>
    </source>
</evidence>
<keyword evidence="8" id="KW-0808">Transferase</keyword>
<protein>
    <recommendedName>
        <fullName evidence="20">Circadian input-output histidine kinase CikA</fullName>
        <ecNumber evidence="4">2.7.13.3</ecNumber>
    </recommendedName>
    <alternativeName>
        <fullName evidence="5">Stage 0 sporulation protein A homolog</fullName>
    </alternativeName>
</protein>
<dbReference type="Pfam" id="PF00512">
    <property type="entry name" value="HisKA"/>
    <property type="match status" value="1"/>
</dbReference>
<keyword evidence="9" id="KW-0812">Transmembrane</keyword>
<dbReference type="PANTHER" id="PTHR45339">
    <property type="entry name" value="HYBRID SIGNAL TRANSDUCTION HISTIDINE KINASE J"/>
    <property type="match status" value="1"/>
</dbReference>
<evidence type="ECO:0000256" key="13">
    <source>
        <dbReference type="ARBA" id="ARBA00022989"/>
    </source>
</evidence>
<dbReference type="InterPro" id="IPR003661">
    <property type="entry name" value="HisK_dim/P_dom"/>
</dbReference>
<comment type="subcellular location">
    <subcellularLocation>
        <location evidence="2">Cell membrane</location>
        <topology evidence="2">Multi-pass membrane protein</topology>
    </subcellularLocation>
</comment>
<evidence type="ECO:0000256" key="7">
    <source>
        <dbReference type="ARBA" id="ARBA00022553"/>
    </source>
</evidence>
<keyword evidence="18" id="KW-0804">Transcription</keyword>
<dbReference type="Gene3D" id="1.10.287.130">
    <property type="match status" value="1"/>
</dbReference>
<evidence type="ECO:0000256" key="17">
    <source>
        <dbReference type="ARBA" id="ARBA00023136"/>
    </source>
</evidence>
<comment type="similarity">
    <text evidence="3">In the N-terminal section; belongs to the phytochrome family.</text>
</comment>
<evidence type="ECO:0000313" key="28">
    <source>
        <dbReference type="Proteomes" id="UP000294902"/>
    </source>
</evidence>
<dbReference type="CDD" id="cd00088">
    <property type="entry name" value="HPT"/>
    <property type="match status" value="1"/>
</dbReference>
<evidence type="ECO:0000256" key="20">
    <source>
        <dbReference type="ARBA" id="ARBA00074306"/>
    </source>
</evidence>
<dbReference type="CDD" id="cd16922">
    <property type="entry name" value="HATPase_EvgS-ArcB-TorS-like"/>
    <property type="match status" value="1"/>
</dbReference>
<dbReference type="SMART" id="SM00388">
    <property type="entry name" value="HisKA"/>
    <property type="match status" value="1"/>
</dbReference>
<dbReference type="PROSITE" id="PS50109">
    <property type="entry name" value="HIS_KIN"/>
    <property type="match status" value="1"/>
</dbReference>
<dbReference type="SUPFAM" id="SSF52172">
    <property type="entry name" value="CheY-like"/>
    <property type="match status" value="1"/>
</dbReference>
<keyword evidence="10" id="KW-0547">Nucleotide-binding</keyword>
<feature type="domain" description="Response regulatory" evidence="25">
    <location>
        <begin position="885"/>
        <end position="1001"/>
    </location>
</feature>
<dbReference type="SMART" id="SM00387">
    <property type="entry name" value="HATPase_c"/>
    <property type="match status" value="1"/>
</dbReference>
<gene>
    <name evidence="27" type="ORF">EDC18_108104</name>
</gene>
<dbReference type="PANTHER" id="PTHR45339:SF1">
    <property type="entry name" value="HYBRID SIGNAL TRANSDUCTION HISTIDINE KINASE J"/>
    <property type="match status" value="1"/>
</dbReference>
<dbReference type="CDD" id="cd17546">
    <property type="entry name" value="REC_hyHK_CKI1_RcsC-like"/>
    <property type="match status" value="1"/>
</dbReference>
<dbReference type="InterPro" id="IPR036641">
    <property type="entry name" value="HPT_dom_sf"/>
</dbReference>
<dbReference type="Gene3D" id="3.40.50.2300">
    <property type="match status" value="3"/>
</dbReference>
<dbReference type="SUPFAM" id="SSF47226">
    <property type="entry name" value="Histidine-containing phosphotransfer domain, HPT domain"/>
    <property type="match status" value="1"/>
</dbReference>
<dbReference type="GO" id="GO:0005886">
    <property type="term" value="C:plasma membrane"/>
    <property type="evidence" value="ECO:0007669"/>
    <property type="project" value="UniProtKB-SubCell"/>
</dbReference>
<dbReference type="EMBL" id="SMAL01000008">
    <property type="protein sequence ID" value="TCT13866.1"/>
    <property type="molecule type" value="Genomic_DNA"/>
</dbReference>
<keyword evidence="28" id="KW-1185">Reference proteome</keyword>
<dbReference type="CDD" id="cd06267">
    <property type="entry name" value="PBP1_LacI_sugar_binding-like"/>
    <property type="match status" value="1"/>
</dbReference>
<evidence type="ECO:0000256" key="16">
    <source>
        <dbReference type="ARBA" id="ARBA00023125"/>
    </source>
</evidence>
<feature type="coiled-coil region" evidence="23">
    <location>
        <begin position="576"/>
        <end position="614"/>
    </location>
</feature>
<evidence type="ECO:0000259" key="26">
    <source>
        <dbReference type="PROSITE" id="PS50894"/>
    </source>
</evidence>
<evidence type="ECO:0000259" key="25">
    <source>
        <dbReference type="PROSITE" id="PS50110"/>
    </source>
</evidence>
<dbReference type="InterPro" id="IPR003594">
    <property type="entry name" value="HATPase_dom"/>
</dbReference>
<evidence type="ECO:0000256" key="14">
    <source>
        <dbReference type="ARBA" id="ARBA00023012"/>
    </source>
</evidence>
<evidence type="ECO:0000256" key="18">
    <source>
        <dbReference type="ARBA" id="ARBA00023163"/>
    </source>
</evidence>
<dbReference type="FunFam" id="1.10.287.130:FF:000001">
    <property type="entry name" value="Two-component sensor histidine kinase"/>
    <property type="match status" value="1"/>
</dbReference>
<evidence type="ECO:0000256" key="19">
    <source>
        <dbReference type="ARBA" id="ARBA00024867"/>
    </source>
</evidence>
<dbReference type="PROSITE" id="PS50894">
    <property type="entry name" value="HPT"/>
    <property type="match status" value="1"/>
</dbReference>
<dbReference type="Pfam" id="PF13377">
    <property type="entry name" value="Peripla_BP_3"/>
    <property type="match status" value="1"/>
</dbReference>
<comment type="function">
    <text evidence="19">May play the central regulatory role in sporulation. It may be an element of the effector pathway responsible for the activation of sporulation genes in response to nutritional stress. Spo0A may act in concert with spo0H (a sigma factor) to control the expression of some genes that are critical to the sporulation process.</text>
</comment>
<comment type="catalytic activity">
    <reaction evidence="1">
        <text>ATP + protein L-histidine = ADP + protein N-phospho-L-histidine.</text>
        <dbReference type="EC" id="2.7.13.3"/>
    </reaction>
</comment>
<evidence type="ECO:0000256" key="6">
    <source>
        <dbReference type="ARBA" id="ARBA00022475"/>
    </source>
</evidence>
<feature type="domain" description="Histidine kinase" evidence="24">
    <location>
        <begin position="635"/>
        <end position="856"/>
    </location>
</feature>
<dbReference type="SMART" id="SM00448">
    <property type="entry name" value="REC"/>
    <property type="match status" value="1"/>
</dbReference>
<dbReference type="InterPro" id="IPR028082">
    <property type="entry name" value="Peripla_BP_I"/>
</dbReference>
<dbReference type="Gene3D" id="3.30.565.10">
    <property type="entry name" value="Histidine kinase-like ATPase, C-terminal domain"/>
    <property type="match status" value="1"/>
</dbReference>
<evidence type="ECO:0000256" key="1">
    <source>
        <dbReference type="ARBA" id="ARBA00000085"/>
    </source>
</evidence>
<dbReference type="InterPro" id="IPR011006">
    <property type="entry name" value="CheY-like_superfamily"/>
</dbReference>
<proteinExistence type="inferred from homology"/>
<dbReference type="Gene3D" id="1.20.120.160">
    <property type="entry name" value="HPT domain"/>
    <property type="match status" value="1"/>
</dbReference>
<keyword evidence="7 22" id="KW-0597">Phosphoprotein</keyword>
<keyword evidence="17" id="KW-0472">Membrane</keyword>
<dbReference type="GO" id="GO:0000155">
    <property type="term" value="F:phosphorelay sensor kinase activity"/>
    <property type="evidence" value="ECO:0007669"/>
    <property type="project" value="InterPro"/>
</dbReference>
<dbReference type="AlphaFoldDB" id="A0A4R3MKC8"/>
<evidence type="ECO:0000256" key="21">
    <source>
        <dbReference type="PROSITE-ProRule" id="PRU00110"/>
    </source>
</evidence>
<keyword evidence="15" id="KW-0805">Transcription regulation</keyword>
<sequence>MGNSSSRNTRTTLGFITPFIWGDIGLSFFKGAAAFSSEQDVNLICIIGQKPNDPTNNNFSANIIYDLVDARNVDGLITWASHYEEFLTTEEVIEFFAKFKNLPVITIANKIKDFPAVLMDNDDGISSLVDHLYQVHGYTKIGFVRGPEFHNSAKQRYMSYMKALERHNIPIDQRLITEPNIFHESTGVKAVKYYLDELKLVPKEDIEAIICVSDLVALGVSDELNKREIRIPFDIALVGFNNKNESRMCNPPITTIDPQLLRYGQVATDLILKHLNGIEIPNKDNYIKNHLVIRHSCGCLEPNTHCVDDLDSELSFMISDDELMAIKNHLTQIASFTTSSVSHLRIGDLVGDFINDLNDPSSNKFITTLENILNILKKSDEDISIFQLLISEKRNLMLPYLKTSKLHLRASDIWNQARVQIHLALEFSLANFNIKTNNLLFSLHATNQSLNSTYERTELLLAIERLLEDLKIPGCYISLYDENKKDYTQARLIFAYSNNKVEFVDSDGILFDSIELLPEAFKPQDRYTMILHPLYFRDMQLGFVLFEVGPLEKANYHIICSELSTALHRILIFEALKKSEAERAKLLAKLEDKNLELERKIEERTSDIQRVNEQLQIAITEANAANYAKSRFLANMSHEIRTPLNCIIGFVEILNITRNHNEQKQYLSLIIEESEKLIELINQVLDISKIESGKITLHNEPFNLNTLLESITSTYSTMARKKGLEYTLTTDDSIPTTIIGDSLRLRQVLVNLIGNAIKFTLNGSINITVEKTLESSTEITLLFKIKDTGIGIKKDRQNMIFEVFEQAENSTTRKFGGTGLGTSISKQLVQLMHGDIGLESDENIGSTFWFTAVFKKATIITRPIIQNLEDSFNTLTFPTFLNKFRVLLVEDYPTNQALALAHLKELNCYVDVAENGLVAVNKFKENPFDLILMDVQMPEMDGVEATKVIRNLSIGKKTKIIGLTANAFESDVAKYLNAGMDDVITKPFRKIPFLNKIIYWLTNETPVLNVKPSIDTNMPTFETTVDKPIDLEKLLSEFDGDYNFLYNITNKFTNNAREQLRIIEQAIETDNKDQVISVAHRIKGGALNLAADTFAELASQLETKSKIEDLDFSKNILNKLISELNTLEKYLKSNFKN</sequence>
<keyword evidence="6" id="KW-1003">Cell membrane</keyword>
<keyword evidence="23" id="KW-0175">Coiled coil</keyword>
<accession>A0A4R3MKC8</accession>
<dbReference type="InterPro" id="IPR036097">
    <property type="entry name" value="HisK_dim/P_sf"/>
</dbReference>
<evidence type="ECO:0000256" key="9">
    <source>
        <dbReference type="ARBA" id="ARBA00022692"/>
    </source>
</evidence>
<evidence type="ECO:0000256" key="3">
    <source>
        <dbReference type="ARBA" id="ARBA00006402"/>
    </source>
</evidence>
<dbReference type="GO" id="GO:0003677">
    <property type="term" value="F:DNA binding"/>
    <property type="evidence" value="ECO:0007669"/>
    <property type="project" value="UniProtKB-KW"/>
</dbReference>
<dbReference type="RefSeq" id="WP_165878565.1">
    <property type="nucleotide sequence ID" value="NZ_SMAL01000008.1"/>
</dbReference>
<dbReference type="InterPro" id="IPR036890">
    <property type="entry name" value="HATPase_C_sf"/>
</dbReference>
<dbReference type="EC" id="2.7.13.3" evidence="4"/>
<feature type="domain" description="HPt" evidence="26">
    <location>
        <begin position="1041"/>
        <end position="1134"/>
    </location>
</feature>
<dbReference type="InterPro" id="IPR001789">
    <property type="entry name" value="Sig_transdc_resp-reg_receiver"/>
</dbReference>
<dbReference type="SUPFAM" id="SSF53822">
    <property type="entry name" value="Periplasmic binding protein-like I"/>
    <property type="match status" value="1"/>
</dbReference>
<evidence type="ECO:0000256" key="10">
    <source>
        <dbReference type="ARBA" id="ARBA00022741"/>
    </source>
</evidence>
<name>A0A4R3MKC8_9FIRM</name>
<evidence type="ECO:0000313" key="27">
    <source>
        <dbReference type="EMBL" id="TCT13866.1"/>
    </source>
</evidence>
<evidence type="ECO:0000256" key="5">
    <source>
        <dbReference type="ARBA" id="ARBA00018672"/>
    </source>
</evidence>
<feature type="modified residue" description="4-aspartylphosphate" evidence="22">
    <location>
        <position position="934"/>
    </location>
</feature>
<reference evidence="27 28" key="1">
    <citation type="submission" date="2019-03" db="EMBL/GenBank/DDBJ databases">
        <title>Genomic Encyclopedia of Type Strains, Phase IV (KMG-IV): sequencing the most valuable type-strain genomes for metagenomic binning, comparative biology and taxonomic classification.</title>
        <authorList>
            <person name="Goeker M."/>
        </authorList>
    </citation>
    <scope>NUCLEOTIDE SEQUENCE [LARGE SCALE GENOMIC DNA]</scope>
    <source>
        <strain evidence="27 28">DSM 24629</strain>
    </source>
</reference>
<dbReference type="InterPro" id="IPR004358">
    <property type="entry name" value="Sig_transdc_His_kin-like_C"/>
</dbReference>
<dbReference type="Pfam" id="PF01627">
    <property type="entry name" value="Hpt"/>
    <property type="match status" value="1"/>
</dbReference>
<dbReference type="InterPro" id="IPR046335">
    <property type="entry name" value="LacI/GalR-like_sensor"/>
</dbReference>
<dbReference type="SUPFAM" id="SSF47384">
    <property type="entry name" value="Homodimeric domain of signal transducing histidine kinase"/>
    <property type="match status" value="1"/>
</dbReference>
<dbReference type="Proteomes" id="UP000294902">
    <property type="component" value="Unassembled WGS sequence"/>
</dbReference>
<keyword evidence="13" id="KW-1133">Transmembrane helix</keyword>
<evidence type="ECO:0000256" key="4">
    <source>
        <dbReference type="ARBA" id="ARBA00012438"/>
    </source>
</evidence>
<evidence type="ECO:0000256" key="2">
    <source>
        <dbReference type="ARBA" id="ARBA00004651"/>
    </source>
</evidence>
<keyword evidence="12" id="KW-0067">ATP-binding</keyword>
<dbReference type="Pfam" id="PF02518">
    <property type="entry name" value="HATPase_c"/>
    <property type="match status" value="1"/>
</dbReference>
<evidence type="ECO:0000256" key="8">
    <source>
        <dbReference type="ARBA" id="ARBA00022679"/>
    </source>
</evidence>
<evidence type="ECO:0000259" key="24">
    <source>
        <dbReference type="PROSITE" id="PS50109"/>
    </source>
</evidence>
<evidence type="ECO:0000256" key="15">
    <source>
        <dbReference type="ARBA" id="ARBA00023015"/>
    </source>
</evidence>
<keyword evidence="14" id="KW-0902">Two-component regulatory system</keyword>
<comment type="caution">
    <text evidence="27">The sequence shown here is derived from an EMBL/GenBank/DDBJ whole genome shotgun (WGS) entry which is preliminary data.</text>
</comment>
<dbReference type="FunFam" id="3.30.565.10:FF:000010">
    <property type="entry name" value="Sensor histidine kinase RcsC"/>
    <property type="match status" value="1"/>
</dbReference>
<keyword evidence="16" id="KW-0238">DNA-binding</keyword>
<dbReference type="PRINTS" id="PR00344">
    <property type="entry name" value="BCTRLSENSOR"/>
</dbReference>
<dbReference type="SUPFAM" id="SSF55874">
    <property type="entry name" value="ATPase domain of HSP90 chaperone/DNA topoisomerase II/histidine kinase"/>
    <property type="match status" value="1"/>
</dbReference>
<keyword evidence="11 27" id="KW-0418">Kinase</keyword>
<dbReference type="PROSITE" id="PS50110">
    <property type="entry name" value="RESPONSE_REGULATORY"/>
    <property type="match status" value="1"/>
</dbReference>
<evidence type="ECO:0000256" key="22">
    <source>
        <dbReference type="PROSITE-ProRule" id="PRU00169"/>
    </source>
</evidence>
<dbReference type="InterPro" id="IPR005467">
    <property type="entry name" value="His_kinase_dom"/>
</dbReference>
<dbReference type="InterPro" id="IPR008207">
    <property type="entry name" value="Sig_transdc_His_kin_Hpt_dom"/>
</dbReference>
<dbReference type="CDD" id="cd00082">
    <property type="entry name" value="HisKA"/>
    <property type="match status" value="1"/>
</dbReference>
<dbReference type="GO" id="GO:0005524">
    <property type="term" value="F:ATP binding"/>
    <property type="evidence" value="ECO:0007669"/>
    <property type="project" value="UniProtKB-KW"/>
</dbReference>
<evidence type="ECO:0000256" key="12">
    <source>
        <dbReference type="ARBA" id="ARBA00022840"/>
    </source>
</evidence>
<evidence type="ECO:0000256" key="23">
    <source>
        <dbReference type="SAM" id="Coils"/>
    </source>
</evidence>